<gene>
    <name evidence="3" type="ORF">PMEA_00015028</name>
</gene>
<comment type="caution">
    <text evidence="3">The sequence shown here is derived from an EMBL/GenBank/DDBJ whole genome shotgun (WGS) entry which is preliminary data.</text>
</comment>
<keyword evidence="4" id="KW-1185">Reference proteome</keyword>
<dbReference type="EMBL" id="CALNXJ010000027">
    <property type="protein sequence ID" value="CAH3133343.1"/>
    <property type="molecule type" value="Genomic_DNA"/>
</dbReference>
<dbReference type="InterPro" id="IPR053974">
    <property type="entry name" value="ERMP1_1-A_TM"/>
</dbReference>
<feature type="transmembrane region" description="Helical" evidence="1">
    <location>
        <begin position="103"/>
        <end position="126"/>
    </location>
</feature>
<proteinExistence type="predicted"/>
<feature type="domain" description="Endoplasmic reticulum metallopeptidase 1/1-A TM" evidence="2">
    <location>
        <begin position="45"/>
        <end position="134"/>
    </location>
</feature>
<feature type="transmembrane region" description="Helical" evidence="1">
    <location>
        <begin position="70"/>
        <end position="91"/>
    </location>
</feature>
<evidence type="ECO:0000313" key="4">
    <source>
        <dbReference type="Proteomes" id="UP001159428"/>
    </source>
</evidence>
<name>A0AAU9X1C9_9CNID</name>
<evidence type="ECO:0000256" key="1">
    <source>
        <dbReference type="SAM" id="Phobius"/>
    </source>
</evidence>
<keyword evidence="1" id="KW-1133">Transmembrane helix</keyword>
<keyword evidence="1" id="KW-0812">Transmembrane</keyword>
<evidence type="ECO:0000259" key="2">
    <source>
        <dbReference type="Pfam" id="PF22249"/>
    </source>
</evidence>
<organism evidence="3 4">
    <name type="scientific">Pocillopora meandrina</name>
    <dbReference type="NCBI Taxonomy" id="46732"/>
    <lineage>
        <taxon>Eukaryota</taxon>
        <taxon>Metazoa</taxon>
        <taxon>Cnidaria</taxon>
        <taxon>Anthozoa</taxon>
        <taxon>Hexacorallia</taxon>
        <taxon>Scleractinia</taxon>
        <taxon>Astrocoeniina</taxon>
        <taxon>Pocilloporidae</taxon>
        <taxon>Pocillopora</taxon>
    </lineage>
</organism>
<dbReference type="AlphaFoldDB" id="A0AAU9X1C9"/>
<accession>A0AAU9X1C9</accession>
<reference evidence="3 4" key="1">
    <citation type="submission" date="2022-05" db="EMBL/GenBank/DDBJ databases">
        <authorList>
            <consortium name="Genoscope - CEA"/>
            <person name="William W."/>
        </authorList>
    </citation>
    <scope>NUCLEOTIDE SEQUENCE [LARGE SCALE GENOMIC DNA]</scope>
</reference>
<dbReference type="Proteomes" id="UP001159428">
    <property type="component" value="Unassembled WGS sequence"/>
</dbReference>
<evidence type="ECO:0000313" key="3">
    <source>
        <dbReference type="EMBL" id="CAH3133343.1"/>
    </source>
</evidence>
<protein>
    <recommendedName>
        <fullName evidence="2">Endoplasmic reticulum metallopeptidase 1/1-A TM domain-containing protein</fullName>
    </recommendedName>
</protein>
<dbReference type="Pfam" id="PF22249">
    <property type="entry name" value="ERMP1-TM"/>
    <property type="match status" value="1"/>
</dbReference>
<sequence>MEITFTKRQCFQCFFPQEKAVSEKKEDNIPLKARISNQIEKKEVETFYAAFLVWTIIMLIMSYYRLPSVHLPLLFIIFPLIIQVVIWDNVLTAKTSHENIGAFLFMCLLATVIPIPFCMFLTFAMFDVFVPIMG</sequence>
<feature type="transmembrane region" description="Helical" evidence="1">
    <location>
        <begin position="46"/>
        <end position="64"/>
    </location>
</feature>
<keyword evidence="1" id="KW-0472">Membrane</keyword>